<sequence length="62" mass="6951">MQLPNRWQEDITGQHCTISYIDTNMGSQPPLSQPSSSNKGTTPQTQQKGLKSPAKRGRPWRV</sequence>
<name>A0A6J5TZ66_PRUAR</name>
<organism evidence="2 3">
    <name type="scientific">Prunus armeniaca</name>
    <name type="common">Apricot</name>
    <name type="synonym">Armeniaca vulgaris</name>
    <dbReference type="NCBI Taxonomy" id="36596"/>
    <lineage>
        <taxon>Eukaryota</taxon>
        <taxon>Viridiplantae</taxon>
        <taxon>Streptophyta</taxon>
        <taxon>Embryophyta</taxon>
        <taxon>Tracheophyta</taxon>
        <taxon>Spermatophyta</taxon>
        <taxon>Magnoliopsida</taxon>
        <taxon>eudicotyledons</taxon>
        <taxon>Gunneridae</taxon>
        <taxon>Pentapetalae</taxon>
        <taxon>rosids</taxon>
        <taxon>fabids</taxon>
        <taxon>Rosales</taxon>
        <taxon>Rosaceae</taxon>
        <taxon>Amygdaloideae</taxon>
        <taxon>Amygdaleae</taxon>
        <taxon>Prunus</taxon>
    </lineage>
</organism>
<evidence type="ECO:0000313" key="2">
    <source>
        <dbReference type="EMBL" id="CAB4269129.1"/>
    </source>
</evidence>
<evidence type="ECO:0000313" key="3">
    <source>
        <dbReference type="Proteomes" id="UP000507222"/>
    </source>
</evidence>
<feature type="compositionally biased region" description="Low complexity" evidence="1">
    <location>
        <begin position="27"/>
        <end position="37"/>
    </location>
</feature>
<reference evidence="2 3" key="1">
    <citation type="submission" date="2020-05" db="EMBL/GenBank/DDBJ databases">
        <authorList>
            <person name="Campoy J."/>
            <person name="Schneeberger K."/>
            <person name="Spophaly S."/>
        </authorList>
    </citation>
    <scope>NUCLEOTIDE SEQUENCE [LARGE SCALE GENOMIC DNA]</scope>
    <source>
        <strain evidence="2">PruArmRojPasFocal</strain>
    </source>
</reference>
<proteinExistence type="predicted"/>
<feature type="compositionally biased region" description="Basic residues" evidence="1">
    <location>
        <begin position="53"/>
        <end position="62"/>
    </location>
</feature>
<gene>
    <name evidence="2" type="ORF">CURHAP_LOCUS14362</name>
</gene>
<dbReference type="EMBL" id="CAEKDK010000002">
    <property type="protein sequence ID" value="CAB4269129.1"/>
    <property type="molecule type" value="Genomic_DNA"/>
</dbReference>
<evidence type="ECO:0000256" key="1">
    <source>
        <dbReference type="SAM" id="MobiDB-lite"/>
    </source>
</evidence>
<feature type="region of interest" description="Disordered" evidence="1">
    <location>
        <begin position="21"/>
        <end position="62"/>
    </location>
</feature>
<feature type="compositionally biased region" description="Polar residues" evidence="1">
    <location>
        <begin position="38"/>
        <end position="49"/>
    </location>
</feature>
<dbReference type="Proteomes" id="UP000507222">
    <property type="component" value="Unassembled WGS sequence"/>
</dbReference>
<protein>
    <submittedName>
        <fullName evidence="2">Uncharacterized protein</fullName>
    </submittedName>
</protein>
<accession>A0A6J5TZ66</accession>
<dbReference type="AlphaFoldDB" id="A0A6J5TZ66"/>